<dbReference type="SUPFAM" id="SSF118290">
    <property type="entry name" value="WRKY DNA-binding domain"/>
    <property type="match status" value="1"/>
</dbReference>
<evidence type="ECO:0000256" key="1">
    <source>
        <dbReference type="SAM" id="MobiDB-lite"/>
    </source>
</evidence>
<evidence type="ECO:0000313" key="2">
    <source>
        <dbReference type="EMBL" id="KAE8733279.1"/>
    </source>
</evidence>
<name>A0A6A3D1Z2_HIBSY</name>
<reference evidence="2" key="1">
    <citation type="submission" date="2019-09" db="EMBL/GenBank/DDBJ databases">
        <title>Draft genome information of white flower Hibiscus syriacus.</title>
        <authorList>
            <person name="Kim Y.-M."/>
        </authorList>
    </citation>
    <scope>NUCLEOTIDE SEQUENCE [LARGE SCALE GENOMIC DNA]</scope>
    <source>
        <strain evidence="2">YM2019G1</strain>
    </source>
</reference>
<organism evidence="2 3">
    <name type="scientific">Hibiscus syriacus</name>
    <name type="common">Rose of Sharon</name>
    <dbReference type="NCBI Taxonomy" id="106335"/>
    <lineage>
        <taxon>Eukaryota</taxon>
        <taxon>Viridiplantae</taxon>
        <taxon>Streptophyta</taxon>
        <taxon>Embryophyta</taxon>
        <taxon>Tracheophyta</taxon>
        <taxon>Spermatophyta</taxon>
        <taxon>Magnoliopsida</taxon>
        <taxon>eudicotyledons</taxon>
        <taxon>Gunneridae</taxon>
        <taxon>Pentapetalae</taxon>
        <taxon>rosids</taxon>
        <taxon>malvids</taxon>
        <taxon>Malvales</taxon>
        <taxon>Malvaceae</taxon>
        <taxon>Malvoideae</taxon>
        <taxon>Hibiscus</taxon>
    </lineage>
</organism>
<dbReference type="AlphaFoldDB" id="A0A6A3D1Z2"/>
<accession>A0A6A3D1Z2</accession>
<feature type="region of interest" description="Disordered" evidence="1">
    <location>
        <begin position="136"/>
        <end position="155"/>
    </location>
</feature>
<keyword evidence="3" id="KW-1185">Reference proteome</keyword>
<proteinExistence type="predicted"/>
<sequence length="264" mass="30073">MKHLHPTSSHQTRQLLLQKILCSYEKALFILNWNGFDVGTKPAVTAIESCRSVDHSSSGSETSDKRDVFKKRKTSSWVTEQVRVCSGVTLDNPFDDGYSWRKYGQKVFLDQISQGWHTCNQVSQFAGTFIPVRVESREKGNHSRKRKHQLDEKSEGLDNRKDVFPSFSFPCEPEAVKNYSLIDAIMENTFMRILSPAFISPKTSESNYFSVSSCRMGSFESDLTDIISDPTSVTNSPIEDLDFSSLDKLEFDPNFPFDNPEFFS</sequence>
<comment type="caution">
    <text evidence="2">The sequence shown here is derived from an EMBL/GenBank/DDBJ whole genome shotgun (WGS) entry which is preliminary data.</text>
</comment>
<dbReference type="GO" id="GO:0003700">
    <property type="term" value="F:DNA-binding transcription factor activity"/>
    <property type="evidence" value="ECO:0007669"/>
    <property type="project" value="InterPro"/>
</dbReference>
<gene>
    <name evidence="2" type="ORF">F3Y22_tig00001349pilonHSYRG00016</name>
</gene>
<dbReference type="InterPro" id="IPR036576">
    <property type="entry name" value="WRKY_dom_sf"/>
</dbReference>
<evidence type="ECO:0000313" key="3">
    <source>
        <dbReference type="Proteomes" id="UP000436088"/>
    </source>
</evidence>
<dbReference type="EMBL" id="VEPZ02000116">
    <property type="protein sequence ID" value="KAE8733279.1"/>
    <property type="molecule type" value="Genomic_DNA"/>
</dbReference>
<dbReference type="Proteomes" id="UP000436088">
    <property type="component" value="Unassembled WGS sequence"/>
</dbReference>
<protein>
    <submittedName>
        <fullName evidence="2">NAD(P)-binding Rossmann-fold superfamily protein</fullName>
    </submittedName>
</protein>
<dbReference type="GO" id="GO:0043565">
    <property type="term" value="F:sequence-specific DNA binding"/>
    <property type="evidence" value="ECO:0007669"/>
    <property type="project" value="InterPro"/>
</dbReference>